<evidence type="ECO:0000256" key="2">
    <source>
        <dbReference type="ARBA" id="ARBA00022840"/>
    </source>
</evidence>
<sequence length="315" mass="33404">MNSQVYPLPQRSETDLSLAARGDMDFSLATREPAQPMGRMLVESGRLAPEDVQRILDYQTRAGLPFGAAGVALGLLGDDDVHQVLAAQFGHSALAPDSGLAPELVAATDPDSDAVEHLRALRSQLMLRWFENDERQAALAVVSPGAGEGRSWIAANLAVLFSQLGKRTILIDADLRRPRQHQMFGVPGRVGLSALLAGRAGWEAVSEVKAVPGLWLLPAGAVPPNPQELLARPGFPRLISALRSSYEVILVDTPAAESCADAGTIAARAGAALMVACRDRSSVPRLASLSEDLRQFGVTVVGAVLNGAPDHAHRR</sequence>
<evidence type="ECO:0000313" key="3">
    <source>
        <dbReference type="EMBL" id="NKE67023.1"/>
    </source>
</evidence>
<dbReference type="GO" id="GO:0005524">
    <property type="term" value="F:ATP binding"/>
    <property type="evidence" value="ECO:0007669"/>
    <property type="project" value="UniProtKB-KW"/>
</dbReference>
<dbReference type="Pfam" id="PF06564">
    <property type="entry name" value="CBP_BcsQ"/>
    <property type="match status" value="1"/>
</dbReference>
<dbReference type="InterPro" id="IPR005702">
    <property type="entry name" value="Wzc-like_C"/>
</dbReference>
<dbReference type="InterPro" id="IPR050445">
    <property type="entry name" value="Bact_polysacc_biosynth/exp"/>
</dbReference>
<keyword evidence="3" id="KW-0808">Transferase</keyword>
<dbReference type="Proteomes" id="UP000521868">
    <property type="component" value="Unassembled WGS sequence"/>
</dbReference>
<keyword evidence="1" id="KW-0547">Nucleotide-binding</keyword>
<dbReference type="CDD" id="cd05387">
    <property type="entry name" value="BY-kinase"/>
    <property type="match status" value="1"/>
</dbReference>
<dbReference type="SUPFAM" id="SSF52540">
    <property type="entry name" value="P-loop containing nucleoside triphosphate hydrolases"/>
    <property type="match status" value="1"/>
</dbReference>
<dbReference type="AlphaFoldDB" id="A0A7X6DHB5"/>
<dbReference type="PANTHER" id="PTHR32309">
    <property type="entry name" value="TYROSINE-PROTEIN KINASE"/>
    <property type="match status" value="1"/>
</dbReference>
<dbReference type="RefSeq" id="WP_168108160.1">
    <property type="nucleotide sequence ID" value="NZ_VTOX01000005.1"/>
</dbReference>
<dbReference type="InterPro" id="IPR017746">
    <property type="entry name" value="Cellulose_synthase_operon_BcsQ"/>
</dbReference>
<dbReference type="Gene3D" id="3.40.50.300">
    <property type="entry name" value="P-loop containing nucleotide triphosphate hydrolases"/>
    <property type="match status" value="1"/>
</dbReference>
<dbReference type="SUPFAM" id="SSF160246">
    <property type="entry name" value="EspE N-terminal domain-like"/>
    <property type="match status" value="1"/>
</dbReference>
<reference evidence="3 4" key="1">
    <citation type="journal article" date="2020" name="Nature">
        <title>Bacterial chemolithoautotrophy via manganese oxidation.</title>
        <authorList>
            <person name="Yu H."/>
            <person name="Leadbetter J.R."/>
        </authorList>
    </citation>
    <scope>NUCLEOTIDE SEQUENCE [LARGE SCALE GENOMIC DNA]</scope>
    <source>
        <strain evidence="3 4">RBP-1</strain>
    </source>
</reference>
<comment type="caution">
    <text evidence="3">The sequence shown here is derived from an EMBL/GenBank/DDBJ whole genome shotgun (WGS) entry which is preliminary data.</text>
</comment>
<dbReference type="NCBIfam" id="TIGR01007">
    <property type="entry name" value="eps_fam"/>
    <property type="match status" value="1"/>
</dbReference>
<dbReference type="InterPro" id="IPR027417">
    <property type="entry name" value="P-loop_NTPase"/>
</dbReference>
<dbReference type="GO" id="GO:0016301">
    <property type="term" value="F:kinase activity"/>
    <property type="evidence" value="ECO:0007669"/>
    <property type="project" value="UniProtKB-KW"/>
</dbReference>
<dbReference type="EMBL" id="VTOX01000005">
    <property type="protein sequence ID" value="NKE67023.1"/>
    <property type="molecule type" value="Genomic_DNA"/>
</dbReference>
<evidence type="ECO:0000256" key="1">
    <source>
        <dbReference type="ARBA" id="ARBA00022741"/>
    </source>
</evidence>
<keyword evidence="2" id="KW-0067">ATP-binding</keyword>
<name>A0A7X6DHB5_9BURK</name>
<protein>
    <submittedName>
        <fullName evidence="3">Chain length determinant protein tyrosine kinase EpsG</fullName>
    </submittedName>
</protein>
<dbReference type="PANTHER" id="PTHR32309:SF31">
    <property type="entry name" value="CAPSULAR EXOPOLYSACCHARIDE FAMILY"/>
    <property type="match status" value="1"/>
</dbReference>
<keyword evidence="3" id="KW-0418">Kinase</keyword>
<keyword evidence="4" id="KW-1185">Reference proteome</keyword>
<dbReference type="InterPro" id="IPR037257">
    <property type="entry name" value="T2SS_E_N_sf"/>
</dbReference>
<evidence type="ECO:0000313" key="4">
    <source>
        <dbReference type="Proteomes" id="UP000521868"/>
    </source>
</evidence>
<gene>
    <name evidence="3" type="primary">epsG</name>
    <name evidence="3" type="ORF">RAMLITH_14435</name>
</gene>
<dbReference type="InterPro" id="IPR017479">
    <property type="entry name" value="Tyr_kinase_chain_length_EpsG"/>
</dbReference>
<proteinExistence type="predicted"/>
<dbReference type="NCBIfam" id="TIGR03029">
    <property type="entry name" value="EpsG"/>
    <property type="match status" value="1"/>
</dbReference>
<organism evidence="3 4">
    <name type="scientific">Ramlibacter lithotrophicus</name>
    <dbReference type="NCBI Taxonomy" id="2606681"/>
    <lineage>
        <taxon>Bacteria</taxon>
        <taxon>Pseudomonadati</taxon>
        <taxon>Pseudomonadota</taxon>
        <taxon>Betaproteobacteria</taxon>
        <taxon>Burkholderiales</taxon>
        <taxon>Comamonadaceae</taxon>
        <taxon>Ramlibacter</taxon>
    </lineage>
</organism>
<accession>A0A7X6DHB5</accession>